<keyword evidence="4" id="KW-1185">Reference proteome</keyword>
<protein>
    <submittedName>
        <fullName evidence="3">Helix-turn-helix domain-containing protein</fullName>
    </submittedName>
</protein>
<feature type="domain" description="HTH cro/C1-type" evidence="2">
    <location>
        <begin position="7"/>
        <end position="61"/>
    </location>
</feature>
<organism evidence="3 4">
    <name type="scientific">Marinobacter lacisalsi</name>
    <dbReference type="NCBI Taxonomy" id="475979"/>
    <lineage>
        <taxon>Bacteria</taxon>
        <taxon>Pseudomonadati</taxon>
        <taxon>Pseudomonadota</taxon>
        <taxon>Gammaproteobacteria</taxon>
        <taxon>Pseudomonadales</taxon>
        <taxon>Marinobacteraceae</taxon>
        <taxon>Marinobacter</taxon>
    </lineage>
</organism>
<dbReference type="Gene3D" id="1.10.260.40">
    <property type="entry name" value="lambda repressor-like DNA-binding domains"/>
    <property type="match status" value="1"/>
</dbReference>
<dbReference type="PANTHER" id="PTHR46797">
    <property type="entry name" value="HTH-TYPE TRANSCRIPTIONAL REGULATOR"/>
    <property type="match status" value="1"/>
</dbReference>
<sequence>MNLGQAIRQLRKQKGLTLSELAEQTGSYVGNLSRIERDLANPSLELLYRISGALGYSVADIFLATGDQKASQDTSQVALNAVFVSLLQKDRELLLDIARLMEQRAGR</sequence>
<dbReference type="SMART" id="SM00530">
    <property type="entry name" value="HTH_XRE"/>
    <property type="match status" value="1"/>
</dbReference>
<dbReference type="Proteomes" id="UP001595798">
    <property type="component" value="Unassembled WGS sequence"/>
</dbReference>
<dbReference type="RefSeq" id="WP_379889939.1">
    <property type="nucleotide sequence ID" value="NZ_JBHSDI010000062.1"/>
</dbReference>
<dbReference type="CDD" id="cd00093">
    <property type="entry name" value="HTH_XRE"/>
    <property type="match status" value="1"/>
</dbReference>
<evidence type="ECO:0000313" key="3">
    <source>
        <dbReference type="EMBL" id="MFC4260921.1"/>
    </source>
</evidence>
<keyword evidence="1" id="KW-0238">DNA-binding</keyword>
<gene>
    <name evidence="3" type="ORF">ACFOZ5_18025</name>
</gene>
<dbReference type="EMBL" id="JBHSDI010000062">
    <property type="protein sequence ID" value="MFC4260921.1"/>
    <property type="molecule type" value="Genomic_DNA"/>
</dbReference>
<evidence type="ECO:0000259" key="2">
    <source>
        <dbReference type="PROSITE" id="PS50943"/>
    </source>
</evidence>
<dbReference type="Pfam" id="PF01381">
    <property type="entry name" value="HTH_3"/>
    <property type="match status" value="1"/>
</dbReference>
<dbReference type="InterPro" id="IPR010982">
    <property type="entry name" value="Lambda_DNA-bd_dom_sf"/>
</dbReference>
<name>A0ABV8QMJ3_9GAMM</name>
<evidence type="ECO:0000313" key="4">
    <source>
        <dbReference type="Proteomes" id="UP001595798"/>
    </source>
</evidence>
<proteinExistence type="predicted"/>
<reference evidence="4" key="1">
    <citation type="journal article" date="2019" name="Int. J. Syst. Evol. Microbiol.">
        <title>The Global Catalogue of Microorganisms (GCM) 10K type strain sequencing project: providing services to taxonomists for standard genome sequencing and annotation.</title>
        <authorList>
            <consortium name="The Broad Institute Genomics Platform"/>
            <consortium name="The Broad Institute Genome Sequencing Center for Infectious Disease"/>
            <person name="Wu L."/>
            <person name="Ma J."/>
        </authorList>
    </citation>
    <scope>NUCLEOTIDE SEQUENCE [LARGE SCALE GENOMIC DNA]</scope>
    <source>
        <strain evidence="4">CECT 7297</strain>
    </source>
</reference>
<comment type="caution">
    <text evidence="3">The sequence shown here is derived from an EMBL/GenBank/DDBJ whole genome shotgun (WGS) entry which is preliminary data.</text>
</comment>
<dbReference type="PROSITE" id="PS50943">
    <property type="entry name" value="HTH_CROC1"/>
    <property type="match status" value="1"/>
</dbReference>
<evidence type="ECO:0000256" key="1">
    <source>
        <dbReference type="ARBA" id="ARBA00023125"/>
    </source>
</evidence>
<dbReference type="InterPro" id="IPR050807">
    <property type="entry name" value="TransReg_Diox_bact_type"/>
</dbReference>
<dbReference type="InterPro" id="IPR001387">
    <property type="entry name" value="Cro/C1-type_HTH"/>
</dbReference>
<dbReference type="SUPFAM" id="SSF47413">
    <property type="entry name" value="lambda repressor-like DNA-binding domains"/>
    <property type="match status" value="1"/>
</dbReference>
<dbReference type="PANTHER" id="PTHR46797:SF1">
    <property type="entry name" value="METHYLPHOSPHONATE SYNTHASE"/>
    <property type="match status" value="1"/>
</dbReference>
<accession>A0ABV8QMJ3</accession>